<dbReference type="Pfam" id="PF02899">
    <property type="entry name" value="Phage_int_SAM_1"/>
    <property type="match status" value="1"/>
</dbReference>
<sequence>MKFHAEKVTLPGAVLTVAWVVVDELYRMQVEASTYLESLRGRHCSPNTLRNYASRVALYLTWCDERGLSWSAPGFENLVKFRDWLVSEPLPARGKKPPARVRFRSDGSADAVLGTMTEFLGFGVQHGWVSVDFALMLSHPKYLRFLPQGFSAGEGGRFREIQTRTLKFKGDTPGIEFLTAEQVELMTRLARNARDRFLIVLMRATGMRIGETLGLRREDLHLLPDSRGLGCFHQGPHVHVRRRDDNANNALAKSRVARVIPVEAEVIDYYREYQWEREQVPEAAGCDMVFVNLFRAPLGGAMSYPNAKQLFDRIATWAEIVARPHMMRHTAGTEWLEAGVPDDVVSDLLGHQSPQSLKPYKHVRDRRKREAVERVAAARR</sequence>
<keyword evidence="3 5" id="KW-0238">DNA-binding</keyword>
<evidence type="ECO:0000256" key="4">
    <source>
        <dbReference type="ARBA" id="ARBA00023172"/>
    </source>
</evidence>
<dbReference type="InterPro" id="IPR013762">
    <property type="entry name" value="Integrase-like_cat_sf"/>
</dbReference>
<keyword evidence="4" id="KW-0233">DNA recombination</keyword>
<feature type="domain" description="Core-binding (CB)" evidence="7">
    <location>
        <begin position="26"/>
        <end position="124"/>
    </location>
</feature>
<dbReference type="InterPro" id="IPR002104">
    <property type="entry name" value="Integrase_catalytic"/>
</dbReference>
<organism evidence="8 9">
    <name type="scientific">Streptomyces griseoruber</name>
    <dbReference type="NCBI Taxonomy" id="1943"/>
    <lineage>
        <taxon>Bacteria</taxon>
        <taxon>Bacillati</taxon>
        <taxon>Actinomycetota</taxon>
        <taxon>Actinomycetes</taxon>
        <taxon>Kitasatosporales</taxon>
        <taxon>Streptomycetaceae</taxon>
        <taxon>Streptomyces</taxon>
    </lineage>
</organism>
<dbReference type="InterPro" id="IPR004107">
    <property type="entry name" value="Integrase_SAM-like_N"/>
</dbReference>
<dbReference type="PANTHER" id="PTHR30349:SF64">
    <property type="entry name" value="PROPHAGE INTEGRASE INTD-RELATED"/>
    <property type="match status" value="1"/>
</dbReference>
<keyword evidence="9" id="KW-1185">Reference proteome</keyword>
<dbReference type="PROSITE" id="PS51900">
    <property type="entry name" value="CB"/>
    <property type="match status" value="1"/>
</dbReference>
<evidence type="ECO:0000256" key="3">
    <source>
        <dbReference type="ARBA" id="ARBA00023125"/>
    </source>
</evidence>
<dbReference type="SUPFAM" id="SSF56349">
    <property type="entry name" value="DNA breaking-rejoining enzymes"/>
    <property type="match status" value="1"/>
</dbReference>
<evidence type="ECO:0000259" key="7">
    <source>
        <dbReference type="PROSITE" id="PS51900"/>
    </source>
</evidence>
<dbReference type="InterPro" id="IPR010998">
    <property type="entry name" value="Integrase_recombinase_N"/>
</dbReference>
<dbReference type="Pfam" id="PF00589">
    <property type="entry name" value="Phage_integrase"/>
    <property type="match status" value="1"/>
</dbReference>
<dbReference type="PROSITE" id="PS51898">
    <property type="entry name" value="TYR_RECOMBINASE"/>
    <property type="match status" value="1"/>
</dbReference>
<dbReference type="EMBL" id="LMWW01000062">
    <property type="protein sequence ID" value="KUN77084.1"/>
    <property type="molecule type" value="Genomic_DNA"/>
</dbReference>
<dbReference type="Gene3D" id="1.10.150.130">
    <property type="match status" value="1"/>
</dbReference>
<reference evidence="8 9" key="1">
    <citation type="submission" date="2015-10" db="EMBL/GenBank/DDBJ databases">
        <title>Draft genome sequence of Streptomyces griseoruber DSM 40281, type strain for the species Streptomyces griseoruber.</title>
        <authorList>
            <person name="Ruckert C."/>
            <person name="Winkler A."/>
            <person name="Kalinowski J."/>
            <person name="Kampfer P."/>
            <person name="Glaeser S."/>
        </authorList>
    </citation>
    <scope>NUCLEOTIDE SEQUENCE [LARGE SCALE GENOMIC DNA]</scope>
    <source>
        <strain evidence="8 9">DSM 40281</strain>
    </source>
</reference>
<comment type="similarity">
    <text evidence="1">Belongs to the 'phage' integrase family.</text>
</comment>
<dbReference type="GO" id="GO:0003677">
    <property type="term" value="F:DNA binding"/>
    <property type="evidence" value="ECO:0007669"/>
    <property type="project" value="UniProtKB-UniRule"/>
</dbReference>
<evidence type="ECO:0000256" key="1">
    <source>
        <dbReference type="ARBA" id="ARBA00008857"/>
    </source>
</evidence>
<dbReference type="RefSeq" id="WP_055636354.1">
    <property type="nucleotide sequence ID" value="NZ_KQ948779.1"/>
</dbReference>
<keyword evidence="2" id="KW-0229">DNA integration</keyword>
<dbReference type="Proteomes" id="UP000052982">
    <property type="component" value="Unassembled WGS sequence"/>
</dbReference>
<accession>A0A124I1F1</accession>
<evidence type="ECO:0000256" key="5">
    <source>
        <dbReference type="PROSITE-ProRule" id="PRU01248"/>
    </source>
</evidence>
<dbReference type="GO" id="GO:0006310">
    <property type="term" value="P:DNA recombination"/>
    <property type="evidence" value="ECO:0007669"/>
    <property type="project" value="UniProtKB-KW"/>
</dbReference>
<dbReference type="InterPro" id="IPR050090">
    <property type="entry name" value="Tyrosine_recombinase_XerCD"/>
</dbReference>
<dbReference type="AlphaFoldDB" id="A0A124I1F1"/>
<evidence type="ECO:0000256" key="2">
    <source>
        <dbReference type="ARBA" id="ARBA00022908"/>
    </source>
</evidence>
<dbReference type="STRING" id="1943.AQJ64_34255"/>
<proteinExistence type="inferred from homology"/>
<dbReference type="InterPro" id="IPR044068">
    <property type="entry name" value="CB"/>
</dbReference>
<name>A0A124I1F1_9ACTN</name>
<evidence type="ECO:0008006" key="10">
    <source>
        <dbReference type="Google" id="ProtNLM"/>
    </source>
</evidence>
<dbReference type="GO" id="GO:0015074">
    <property type="term" value="P:DNA integration"/>
    <property type="evidence" value="ECO:0007669"/>
    <property type="project" value="UniProtKB-KW"/>
</dbReference>
<feature type="domain" description="Tyr recombinase" evidence="6">
    <location>
        <begin position="173"/>
        <end position="373"/>
    </location>
</feature>
<comment type="caution">
    <text evidence="8">The sequence shown here is derived from an EMBL/GenBank/DDBJ whole genome shotgun (WGS) entry which is preliminary data.</text>
</comment>
<evidence type="ECO:0000259" key="6">
    <source>
        <dbReference type="PROSITE" id="PS51898"/>
    </source>
</evidence>
<dbReference type="InterPro" id="IPR011010">
    <property type="entry name" value="DNA_brk_join_enz"/>
</dbReference>
<protein>
    <recommendedName>
        <fullName evidence="10">Integrase</fullName>
    </recommendedName>
</protein>
<evidence type="ECO:0000313" key="8">
    <source>
        <dbReference type="EMBL" id="KUN77084.1"/>
    </source>
</evidence>
<evidence type="ECO:0000313" key="9">
    <source>
        <dbReference type="Proteomes" id="UP000052982"/>
    </source>
</evidence>
<dbReference type="PANTHER" id="PTHR30349">
    <property type="entry name" value="PHAGE INTEGRASE-RELATED"/>
    <property type="match status" value="1"/>
</dbReference>
<gene>
    <name evidence="8" type="ORF">AQJ64_34255</name>
</gene>
<dbReference type="Gene3D" id="1.10.443.10">
    <property type="entry name" value="Intergrase catalytic core"/>
    <property type="match status" value="1"/>
</dbReference>